<dbReference type="AlphaFoldDB" id="A0A512RSB0"/>
<dbReference type="InterPro" id="IPR010982">
    <property type="entry name" value="Lambda_DNA-bd_dom_sf"/>
</dbReference>
<keyword evidence="4" id="KW-1185">Reference proteome</keyword>
<organism evidence="3 4">
    <name type="scientific">Chitinophaga cymbidii</name>
    <dbReference type="NCBI Taxonomy" id="1096750"/>
    <lineage>
        <taxon>Bacteria</taxon>
        <taxon>Pseudomonadati</taxon>
        <taxon>Bacteroidota</taxon>
        <taxon>Chitinophagia</taxon>
        <taxon>Chitinophagales</taxon>
        <taxon>Chitinophagaceae</taxon>
        <taxon>Chitinophaga</taxon>
    </lineage>
</organism>
<feature type="domain" description="HTH cro/C1-type" evidence="2">
    <location>
        <begin position="21"/>
        <end position="74"/>
    </location>
</feature>
<evidence type="ECO:0000259" key="2">
    <source>
        <dbReference type="PROSITE" id="PS50943"/>
    </source>
</evidence>
<dbReference type="Proteomes" id="UP000321436">
    <property type="component" value="Unassembled WGS sequence"/>
</dbReference>
<name>A0A512RSB0_9BACT</name>
<evidence type="ECO:0000313" key="3">
    <source>
        <dbReference type="EMBL" id="GEP98586.1"/>
    </source>
</evidence>
<dbReference type="Pfam" id="PF01381">
    <property type="entry name" value="HTH_3"/>
    <property type="match status" value="1"/>
</dbReference>
<dbReference type="SMART" id="SM00530">
    <property type="entry name" value="HTH_XRE"/>
    <property type="match status" value="1"/>
</dbReference>
<evidence type="ECO:0000313" key="4">
    <source>
        <dbReference type="Proteomes" id="UP000321436"/>
    </source>
</evidence>
<dbReference type="SUPFAM" id="SSF47413">
    <property type="entry name" value="lambda repressor-like DNA-binding domains"/>
    <property type="match status" value="1"/>
</dbReference>
<accession>A0A512RSB0</accession>
<evidence type="ECO:0000256" key="1">
    <source>
        <dbReference type="SAM" id="Coils"/>
    </source>
</evidence>
<dbReference type="PROSITE" id="PS50943">
    <property type="entry name" value="HTH_CROC1"/>
    <property type="match status" value="1"/>
</dbReference>
<gene>
    <name evidence="3" type="ORF">CCY01nite_48460</name>
</gene>
<dbReference type="GO" id="GO:0003677">
    <property type="term" value="F:DNA binding"/>
    <property type="evidence" value="ECO:0007669"/>
    <property type="project" value="InterPro"/>
</dbReference>
<reference evidence="3 4" key="1">
    <citation type="submission" date="2019-07" db="EMBL/GenBank/DDBJ databases">
        <title>Whole genome shotgun sequence of Chitinophaga cymbidii NBRC 109752.</title>
        <authorList>
            <person name="Hosoyama A."/>
            <person name="Uohara A."/>
            <person name="Ohji S."/>
            <person name="Ichikawa N."/>
        </authorList>
    </citation>
    <scope>NUCLEOTIDE SEQUENCE [LARGE SCALE GENOMIC DNA]</scope>
    <source>
        <strain evidence="3 4">NBRC 109752</strain>
    </source>
</reference>
<protein>
    <recommendedName>
        <fullName evidence="2">HTH cro/C1-type domain-containing protein</fullName>
    </recommendedName>
</protein>
<dbReference type="Gene3D" id="1.10.260.40">
    <property type="entry name" value="lambda repressor-like DNA-binding domains"/>
    <property type="match status" value="1"/>
</dbReference>
<dbReference type="InterPro" id="IPR001387">
    <property type="entry name" value="Cro/C1-type_HTH"/>
</dbReference>
<dbReference type="CDD" id="cd00093">
    <property type="entry name" value="HTH_XRE"/>
    <property type="match status" value="1"/>
</dbReference>
<feature type="coiled-coil region" evidence="1">
    <location>
        <begin position="116"/>
        <end position="143"/>
    </location>
</feature>
<comment type="caution">
    <text evidence="3">The sequence shown here is derived from an EMBL/GenBank/DDBJ whole genome shotgun (WGS) entry which is preliminary data.</text>
</comment>
<keyword evidence="1" id="KW-0175">Coiled coil</keyword>
<dbReference type="EMBL" id="BKAU01000007">
    <property type="protein sequence ID" value="GEP98586.1"/>
    <property type="molecule type" value="Genomic_DNA"/>
</dbReference>
<proteinExistence type="predicted"/>
<sequence>MGIEIPLSMRTTNSPHIGQNVKALLALLNIKQETLASELDVSQQQVSKILQKEEIDKALLQQIADVMNIPVEAIENYSSEAFVQFIGNTYHINTHDNSNQAQYQYQPSFNYADKLVEYLERTIKEKDTQIDKLKAELEALKKKH</sequence>